<keyword evidence="2" id="KW-1185">Reference proteome</keyword>
<name>A0A1H3FMV2_9RHOB</name>
<dbReference type="AlphaFoldDB" id="A0A1H3FMV2"/>
<reference evidence="2" key="1">
    <citation type="submission" date="2016-10" db="EMBL/GenBank/DDBJ databases">
        <authorList>
            <person name="Varghese N."/>
            <person name="Submissions S."/>
        </authorList>
    </citation>
    <scope>NUCLEOTIDE SEQUENCE [LARGE SCALE GENOMIC DNA]</scope>
    <source>
        <strain evidence="2">DSM 27839</strain>
    </source>
</reference>
<organism evidence="1 2">
    <name type="scientific">Ruegeria halocynthiae</name>
    <dbReference type="NCBI Taxonomy" id="985054"/>
    <lineage>
        <taxon>Bacteria</taxon>
        <taxon>Pseudomonadati</taxon>
        <taxon>Pseudomonadota</taxon>
        <taxon>Alphaproteobacteria</taxon>
        <taxon>Rhodobacterales</taxon>
        <taxon>Roseobacteraceae</taxon>
        <taxon>Ruegeria</taxon>
    </lineage>
</organism>
<gene>
    <name evidence="1" type="ORF">SAMN05444358_1163</name>
</gene>
<evidence type="ECO:0000313" key="2">
    <source>
        <dbReference type="Proteomes" id="UP000183400"/>
    </source>
</evidence>
<evidence type="ECO:0000313" key="1">
    <source>
        <dbReference type="EMBL" id="SDX91474.1"/>
    </source>
</evidence>
<proteinExistence type="predicted"/>
<dbReference type="EMBL" id="FNNP01000016">
    <property type="protein sequence ID" value="SDX91474.1"/>
    <property type="molecule type" value="Genomic_DNA"/>
</dbReference>
<dbReference type="Proteomes" id="UP000183400">
    <property type="component" value="Unassembled WGS sequence"/>
</dbReference>
<dbReference type="STRING" id="985054.SAMN05444358_1163"/>
<protein>
    <submittedName>
        <fullName evidence="1">Uncharacterized protein</fullName>
    </submittedName>
</protein>
<sequence>MHEIQKLNFIPSPFQTFEQSRIWGGRFLRVDLHTLRDIGPLRPFANQREDTDFWYRERAHCDGFVTFDGCYQSNRGNDPAVFGIGEVDYSAHIDICPLRHDDWYRTINFC</sequence>
<accession>A0A1H3FMV2</accession>